<evidence type="ECO:0000313" key="1">
    <source>
        <dbReference type="EMBL" id="QHU20451.1"/>
    </source>
</evidence>
<proteinExistence type="predicted"/>
<protein>
    <submittedName>
        <fullName evidence="1">Uncharacterized protein</fullName>
    </submittedName>
</protein>
<reference evidence="1" key="1">
    <citation type="journal article" date="2020" name="Nature">
        <title>Giant virus diversity and host interactions through global metagenomics.</title>
        <authorList>
            <person name="Schulz F."/>
            <person name="Roux S."/>
            <person name="Paez-Espino D."/>
            <person name="Jungbluth S."/>
            <person name="Walsh D.A."/>
            <person name="Denef V.J."/>
            <person name="McMahon K.D."/>
            <person name="Konstantinidis K.T."/>
            <person name="Eloe-Fadrosh E.A."/>
            <person name="Kyrpides N.C."/>
            <person name="Woyke T."/>
        </authorList>
    </citation>
    <scope>NUCLEOTIDE SEQUENCE</scope>
    <source>
        <strain evidence="1">GVMAG-S-3300013093-109</strain>
    </source>
</reference>
<dbReference type="EMBL" id="MN740968">
    <property type="protein sequence ID" value="QHU20451.1"/>
    <property type="molecule type" value="Genomic_DNA"/>
</dbReference>
<dbReference type="AlphaFoldDB" id="A0A6C0KTB5"/>
<accession>A0A6C0KTB5</accession>
<organism evidence="1">
    <name type="scientific">viral metagenome</name>
    <dbReference type="NCBI Taxonomy" id="1070528"/>
    <lineage>
        <taxon>unclassified sequences</taxon>
        <taxon>metagenomes</taxon>
        <taxon>organismal metagenomes</taxon>
    </lineage>
</organism>
<sequence length="132" mass="15835">MFIIPYTHKTIMIQQMKVTAIQILTVGGTYLWKEENVRLLEKNILHPNGIFIKGKPVKHKDMYLCRVDTEKTEMSDFYKWDEINATDDTTFCWRTFYLMGEKEHPHSWLSIPNAQWESCRYQELFDLILKEV</sequence>
<name>A0A6C0KTB5_9ZZZZ</name>